<name>A0A6G9RKA5_9ENTR</name>
<dbReference type="GO" id="GO:0043709">
    <property type="term" value="P:cell adhesion involved in single-species biofilm formation"/>
    <property type="evidence" value="ECO:0007669"/>
    <property type="project" value="TreeGrafter"/>
</dbReference>
<dbReference type="RefSeq" id="WP_167575698.1">
    <property type="nucleotide sequence ID" value="NZ_CP050321.1"/>
</dbReference>
<dbReference type="AlphaFoldDB" id="A0A6G9RKA5"/>
<reference evidence="2 3" key="1">
    <citation type="submission" date="2020-02" db="EMBL/GenBank/DDBJ databases">
        <title>Whole genome PO2S7.</title>
        <authorList>
            <person name="Singha K.M."/>
        </authorList>
    </citation>
    <scope>NUCLEOTIDE SEQUENCE [LARGE SCALE GENOMIC DNA]</scope>
    <source>
        <strain evidence="2 3">PO2S7</strain>
    </source>
</reference>
<dbReference type="InterPro" id="IPR036937">
    <property type="entry name" value="Adhesion_dom_fimbrial_sf"/>
</dbReference>
<dbReference type="SUPFAM" id="SSF49401">
    <property type="entry name" value="Bacterial adhesins"/>
    <property type="match status" value="1"/>
</dbReference>
<organism evidence="2 3">
    <name type="scientific">Kluyvera genomosp. 3</name>
    <dbReference type="NCBI Taxonomy" id="2774055"/>
    <lineage>
        <taxon>Bacteria</taxon>
        <taxon>Pseudomonadati</taxon>
        <taxon>Pseudomonadota</taxon>
        <taxon>Gammaproteobacteria</taxon>
        <taxon>Enterobacterales</taxon>
        <taxon>Enterobacteriaceae</taxon>
        <taxon>Kluyvera</taxon>
    </lineage>
</organism>
<protein>
    <submittedName>
        <fullName evidence="2">Type 1 fimbrial protein</fullName>
    </submittedName>
</protein>
<gene>
    <name evidence="2" type="ORF">GY169_10360</name>
</gene>
<dbReference type="KEGG" id="kgn:GY169_10360"/>
<dbReference type="PANTHER" id="PTHR33420:SF26">
    <property type="entry name" value="FIMBRIAL SUBUNIT"/>
    <property type="match status" value="1"/>
</dbReference>
<dbReference type="Pfam" id="PF00419">
    <property type="entry name" value="Fimbrial"/>
    <property type="match status" value="1"/>
</dbReference>
<dbReference type="GO" id="GO:0009289">
    <property type="term" value="C:pilus"/>
    <property type="evidence" value="ECO:0007669"/>
    <property type="project" value="InterPro"/>
</dbReference>
<accession>A0A6G9RKA5</accession>
<sequence length="177" mass="18317">MQLIKWAWAIGLTTTVFSGYVQAGDQGHGKVTFTGAIIDAPCSITPDSIEQTVDLGEISNKALMNGGKSRPRPFDIKLESCDLSGLTDKTVTITFTGSESSAQPGYLALVGTAKGAAIAITNDEGTNIPLGTPSTATKTQQGDNTLTYAAYLQGNGASSSVVPGDFSSVANFTLAYQ</sequence>
<evidence type="ECO:0000313" key="3">
    <source>
        <dbReference type="Proteomes" id="UP000503580"/>
    </source>
</evidence>
<dbReference type="InterPro" id="IPR000259">
    <property type="entry name" value="Adhesion_dom_fimbrial"/>
</dbReference>
<dbReference type="PANTHER" id="PTHR33420">
    <property type="entry name" value="FIMBRIAL SUBUNIT ELFA-RELATED"/>
    <property type="match status" value="1"/>
</dbReference>
<evidence type="ECO:0000313" key="2">
    <source>
        <dbReference type="EMBL" id="QIR27178.1"/>
    </source>
</evidence>
<keyword evidence="3" id="KW-1185">Reference proteome</keyword>
<dbReference type="EMBL" id="CP050321">
    <property type="protein sequence ID" value="QIR27178.1"/>
    <property type="molecule type" value="Genomic_DNA"/>
</dbReference>
<dbReference type="Proteomes" id="UP000503580">
    <property type="component" value="Chromosome"/>
</dbReference>
<proteinExistence type="predicted"/>
<dbReference type="InterPro" id="IPR008966">
    <property type="entry name" value="Adhesion_dom_sf"/>
</dbReference>
<evidence type="ECO:0000259" key="1">
    <source>
        <dbReference type="Pfam" id="PF00419"/>
    </source>
</evidence>
<dbReference type="Gene3D" id="2.60.40.1090">
    <property type="entry name" value="Fimbrial-type adhesion domain"/>
    <property type="match status" value="1"/>
</dbReference>
<dbReference type="InterPro" id="IPR050263">
    <property type="entry name" value="Bact_Fimbrial_Adh_Pro"/>
</dbReference>
<feature type="domain" description="Fimbrial-type adhesion" evidence="1">
    <location>
        <begin position="32"/>
        <end position="177"/>
    </location>
</feature>